<evidence type="ECO:0000256" key="5">
    <source>
        <dbReference type="ARBA" id="ARBA00023014"/>
    </source>
</evidence>
<name>A0A3B1BZV1_9ZZZZ</name>
<dbReference type="InterPro" id="IPR001130">
    <property type="entry name" value="TatD-like"/>
</dbReference>
<dbReference type="Gene3D" id="3.20.20.70">
    <property type="entry name" value="Aldolase class I"/>
    <property type="match status" value="1"/>
</dbReference>
<keyword evidence="3 7" id="KW-0378">Hydrolase</keyword>
<dbReference type="PROSITE" id="PS01090">
    <property type="entry name" value="TATD_2"/>
    <property type="match status" value="1"/>
</dbReference>
<dbReference type="GO" id="GO:0004536">
    <property type="term" value="F:DNA nuclease activity"/>
    <property type="evidence" value="ECO:0007669"/>
    <property type="project" value="InterPro"/>
</dbReference>
<dbReference type="InterPro" id="IPR015991">
    <property type="entry name" value="TatD/YcfH-like"/>
</dbReference>
<evidence type="ECO:0000256" key="4">
    <source>
        <dbReference type="ARBA" id="ARBA00023004"/>
    </source>
</evidence>
<dbReference type="SFLD" id="SFLDG01111">
    <property type="entry name" value="Uncharacterised_Radical_SAM_Su"/>
    <property type="match status" value="1"/>
</dbReference>
<dbReference type="Gene3D" id="3.20.20.140">
    <property type="entry name" value="Metal-dependent hydrolases"/>
    <property type="match status" value="1"/>
</dbReference>
<keyword evidence="5" id="KW-0411">Iron-sulfur</keyword>
<accession>A0A3B1BZV1</accession>
<dbReference type="InterPro" id="IPR023821">
    <property type="entry name" value="rSAM_TatD-assoc"/>
</dbReference>
<dbReference type="GO" id="GO:0005829">
    <property type="term" value="C:cytosol"/>
    <property type="evidence" value="ECO:0007669"/>
    <property type="project" value="TreeGrafter"/>
</dbReference>
<sequence length="456" mass="51073">MPADSHCHLNHPKFDEDRAEVVARVRTAGVKYLLNVGYDIPTSGFAIELSEEYDFMYAAVGVHPHNAASLDDSALWRIEDFARHHKVVAIGEMGLDFYRNISPRDVQRRAFRAQLALAKKIGKPVIIHSRDAMDETLSILKEEDVSQIGGVMHCFPGTVDDMRRAVDMNMFISFSGNVTYPKAEGLREALAHTPGHRLLMETDSPYLAPQKKRGKRNEPTNLAEIIAKAAEVRKVTIADMERITVTNFETIFGVANQGKGEIVYKIRNSLYINVTPHCTNECYFCARYYSKTVQGHNLKIDQEPAAEEMLKEIGDPTRFDEIVFCGYGEPTLRLDEIKEVARDVKRKGGLTRLNTNGHGNHIAKRDITPELAGLIDTVSVSLNAPDAKTYEKICHPLIPDAWEKTVDFIKKGKESGLNVVATVVAIPDEVDIDECKSFVEERLGVKFRVRGHNLIG</sequence>
<dbReference type="NCBIfam" id="TIGR00010">
    <property type="entry name" value="YchF/TatD family DNA exonuclease"/>
    <property type="match status" value="1"/>
</dbReference>
<evidence type="ECO:0000256" key="2">
    <source>
        <dbReference type="ARBA" id="ARBA00022723"/>
    </source>
</evidence>
<dbReference type="PANTHER" id="PTHR46124:SF2">
    <property type="entry name" value="D-AMINOACYL-TRNA DEACYLASE"/>
    <property type="match status" value="1"/>
</dbReference>
<dbReference type="PROSITE" id="PS01091">
    <property type="entry name" value="TATD_3"/>
    <property type="match status" value="1"/>
</dbReference>
<protein>
    <submittedName>
        <fullName evidence="7">Uncharacterized metal-dependent hydrolase YcfH</fullName>
    </submittedName>
</protein>
<dbReference type="GO" id="GO:0046872">
    <property type="term" value="F:metal ion binding"/>
    <property type="evidence" value="ECO:0007669"/>
    <property type="project" value="UniProtKB-KW"/>
</dbReference>
<keyword evidence="2" id="KW-0479">Metal-binding</keyword>
<dbReference type="InterPro" id="IPR058240">
    <property type="entry name" value="rSAM_sf"/>
</dbReference>
<dbReference type="InterPro" id="IPR032466">
    <property type="entry name" value="Metal_Hydrolase"/>
</dbReference>
<dbReference type="Pfam" id="PF01026">
    <property type="entry name" value="TatD_DNase"/>
    <property type="match status" value="1"/>
</dbReference>
<organism evidence="7">
    <name type="scientific">hydrothermal vent metagenome</name>
    <dbReference type="NCBI Taxonomy" id="652676"/>
    <lineage>
        <taxon>unclassified sequences</taxon>
        <taxon>metagenomes</taxon>
        <taxon>ecological metagenomes</taxon>
    </lineage>
</organism>
<dbReference type="CDD" id="cd01335">
    <property type="entry name" value="Radical_SAM"/>
    <property type="match status" value="1"/>
</dbReference>
<keyword evidence="1" id="KW-0949">S-adenosyl-L-methionine</keyword>
<dbReference type="GO" id="GO:0016788">
    <property type="term" value="F:hydrolase activity, acting on ester bonds"/>
    <property type="evidence" value="ECO:0007669"/>
    <property type="project" value="InterPro"/>
</dbReference>
<dbReference type="Pfam" id="PF04055">
    <property type="entry name" value="Radical_SAM"/>
    <property type="match status" value="1"/>
</dbReference>
<evidence type="ECO:0000256" key="3">
    <source>
        <dbReference type="ARBA" id="ARBA00022801"/>
    </source>
</evidence>
<dbReference type="SUPFAM" id="SSF51556">
    <property type="entry name" value="Metallo-dependent hydrolases"/>
    <property type="match status" value="1"/>
</dbReference>
<reference evidence="7" key="1">
    <citation type="submission" date="2018-06" db="EMBL/GenBank/DDBJ databases">
        <authorList>
            <person name="Zhirakovskaya E."/>
        </authorList>
    </citation>
    <scope>NUCLEOTIDE SEQUENCE</scope>
</reference>
<dbReference type="InterPro" id="IPR007197">
    <property type="entry name" value="rSAM"/>
</dbReference>
<dbReference type="PROSITE" id="PS51918">
    <property type="entry name" value="RADICAL_SAM"/>
    <property type="match status" value="1"/>
</dbReference>
<dbReference type="CDD" id="cd01310">
    <property type="entry name" value="TatD_DNAse"/>
    <property type="match status" value="1"/>
</dbReference>
<dbReference type="AlphaFoldDB" id="A0A3B1BZV1"/>
<dbReference type="SUPFAM" id="SSF102114">
    <property type="entry name" value="Radical SAM enzymes"/>
    <property type="match status" value="1"/>
</dbReference>
<dbReference type="SFLD" id="SFLDS00029">
    <property type="entry name" value="Radical_SAM"/>
    <property type="match status" value="1"/>
</dbReference>
<evidence type="ECO:0000313" key="7">
    <source>
        <dbReference type="EMBL" id="VAX23836.1"/>
    </source>
</evidence>
<evidence type="ECO:0000256" key="1">
    <source>
        <dbReference type="ARBA" id="ARBA00022691"/>
    </source>
</evidence>
<proteinExistence type="predicted"/>
<dbReference type="InterPro" id="IPR018228">
    <property type="entry name" value="DNase_TatD-rel_CS"/>
</dbReference>
<dbReference type="EMBL" id="UOGE01000090">
    <property type="protein sequence ID" value="VAX23836.1"/>
    <property type="molecule type" value="Genomic_DNA"/>
</dbReference>
<dbReference type="GO" id="GO:0051536">
    <property type="term" value="F:iron-sulfur cluster binding"/>
    <property type="evidence" value="ECO:0007669"/>
    <property type="project" value="UniProtKB-KW"/>
</dbReference>
<keyword evidence="4" id="KW-0408">Iron</keyword>
<gene>
    <name evidence="7" type="ORF">MNBD_NITROSPINAE02-1742</name>
</gene>
<evidence type="ECO:0000259" key="6">
    <source>
        <dbReference type="PROSITE" id="PS51918"/>
    </source>
</evidence>
<dbReference type="InterPro" id="IPR013785">
    <property type="entry name" value="Aldolase_TIM"/>
</dbReference>
<dbReference type="PANTHER" id="PTHR46124">
    <property type="entry name" value="D-AMINOACYL-TRNA DEACYLASE"/>
    <property type="match status" value="1"/>
</dbReference>
<dbReference type="FunFam" id="3.20.20.140:FF:000005">
    <property type="entry name" value="TatD family hydrolase"/>
    <property type="match status" value="1"/>
</dbReference>
<dbReference type="NCBIfam" id="TIGR04038">
    <property type="entry name" value="tatD_link_rSAM"/>
    <property type="match status" value="1"/>
</dbReference>
<feature type="domain" description="Radical SAM core" evidence="6">
    <location>
        <begin position="264"/>
        <end position="456"/>
    </location>
</feature>